<dbReference type="Pfam" id="PF00293">
    <property type="entry name" value="NUDIX"/>
    <property type="match status" value="1"/>
</dbReference>
<keyword evidence="1 2" id="KW-0378">Hydrolase</keyword>
<proteinExistence type="inferred from homology"/>
<dbReference type="InterPro" id="IPR020084">
    <property type="entry name" value="NUDIX_hydrolase_CS"/>
</dbReference>
<comment type="similarity">
    <text evidence="2">Belongs to the Nudix hydrolase family.</text>
</comment>
<sequence length="167" mass="18824">MRKKKYCHYCGSGLTDKFCEGAMRLFCEHCNEPIYENPLPAACLVVVDGKDRVLLVKRSVEPKKGYWCLPGGFMELGETPEQAALRELKEETGLSGRIEMLLGVYASPSTLYHTVLMVGYLVKSYTGTLIAGDDAMDIARFHYDRLPEIAFESHMSFIRIYYAAYAA</sequence>
<dbReference type="Gene3D" id="3.90.79.10">
    <property type="entry name" value="Nucleoside Triphosphate Pyrophosphohydrolase"/>
    <property type="match status" value="1"/>
</dbReference>
<reference evidence="4 5" key="1">
    <citation type="submission" date="2020-08" db="EMBL/GenBank/DDBJ databases">
        <title>Bridging the membrane lipid divide: bacteria of the FCB group superphylum have the potential to synthesize archaeal ether lipids.</title>
        <authorList>
            <person name="Villanueva L."/>
            <person name="Von Meijenfeldt F.A.B."/>
            <person name="Westbye A.B."/>
            <person name="Yadav S."/>
            <person name="Hopmans E.C."/>
            <person name="Dutilh B.E."/>
            <person name="Sinninghe Damste J.S."/>
        </authorList>
    </citation>
    <scope>NUCLEOTIDE SEQUENCE [LARGE SCALE GENOMIC DNA]</scope>
    <source>
        <strain evidence="4">NIOZ-UU30</strain>
    </source>
</reference>
<name>A0A8J6NJ43_9BACT</name>
<organism evidence="4 5">
    <name type="scientific">Candidatus Desulfatibia profunda</name>
    <dbReference type="NCBI Taxonomy" id="2841695"/>
    <lineage>
        <taxon>Bacteria</taxon>
        <taxon>Pseudomonadati</taxon>
        <taxon>Thermodesulfobacteriota</taxon>
        <taxon>Desulfobacteria</taxon>
        <taxon>Desulfobacterales</taxon>
        <taxon>Desulfobacterales incertae sedis</taxon>
        <taxon>Candidatus Desulfatibia</taxon>
    </lineage>
</organism>
<evidence type="ECO:0000256" key="2">
    <source>
        <dbReference type="RuleBase" id="RU003476"/>
    </source>
</evidence>
<dbReference type="PROSITE" id="PS00893">
    <property type="entry name" value="NUDIX_BOX"/>
    <property type="match status" value="1"/>
</dbReference>
<dbReference type="AlphaFoldDB" id="A0A8J6NJ43"/>
<dbReference type="InterPro" id="IPR015797">
    <property type="entry name" value="NUDIX_hydrolase-like_dom_sf"/>
</dbReference>
<dbReference type="PANTHER" id="PTHR43736">
    <property type="entry name" value="ADP-RIBOSE PYROPHOSPHATASE"/>
    <property type="match status" value="1"/>
</dbReference>
<dbReference type="CDD" id="cd04673">
    <property type="entry name" value="NUDIX_ADPRase"/>
    <property type="match status" value="1"/>
</dbReference>
<dbReference type="GO" id="GO:0016787">
    <property type="term" value="F:hydrolase activity"/>
    <property type="evidence" value="ECO:0007669"/>
    <property type="project" value="UniProtKB-KW"/>
</dbReference>
<dbReference type="PRINTS" id="PR00502">
    <property type="entry name" value="NUDIXFAMILY"/>
</dbReference>
<dbReference type="EMBL" id="JACNJH010000071">
    <property type="protein sequence ID" value="MBC8360167.1"/>
    <property type="molecule type" value="Genomic_DNA"/>
</dbReference>
<comment type="caution">
    <text evidence="4">The sequence shown here is derived from an EMBL/GenBank/DDBJ whole genome shotgun (WGS) entry which is preliminary data.</text>
</comment>
<gene>
    <name evidence="4" type="ORF">H8E23_02050</name>
</gene>
<evidence type="ECO:0000313" key="4">
    <source>
        <dbReference type="EMBL" id="MBC8360167.1"/>
    </source>
</evidence>
<feature type="domain" description="Nudix hydrolase" evidence="3">
    <location>
        <begin position="36"/>
        <end position="167"/>
    </location>
</feature>
<evidence type="ECO:0000259" key="3">
    <source>
        <dbReference type="PROSITE" id="PS51462"/>
    </source>
</evidence>
<dbReference type="PROSITE" id="PS51462">
    <property type="entry name" value="NUDIX"/>
    <property type="match status" value="1"/>
</dbReference>
<dbReference type="InterPro" id="IPR020476">
    <property type="entry name" value="Nudix_hydrolase"/>
</dbReference>
<dbReference type="InterPro" id="IPR000086">
    <property type="entry name" value="NUDIX_hydrolase_dom"/>
</dbReference>
<dbReference type="Proteomes" id="UP000603434">
    <property type="component" value="Unassembled WGS sequence"/>
</dbReference>
<accession>A0A8J6NJ43</accession>
<evidence type="ECO:0000313" key="5">
    <source>
        <dbReference type="Proteomes" id="UP000603434"/>
    </source>
</evidence>
<dbReference type="PANTHER" id="PTHR43736:SF1">
    <property type="entry name" value="DIHYDRONEOPTERIN TRIPHOSPHATE DIPHOSPHATASE"/>
    <property type="match status" value="1"/>
</dbReference>
<protein>
    <submittedName>
        <fullName evidence="4">NUDIX hydrolase</fullName>
    </submittedName>
</protein>
<evidence type="ECO:0000256" key="1">
    <source>
        <dbReference type="ARBA" id="ARBA00022801"/>
    </source>
</evidence>
<dbReference type="SUPFAM" id="SSF55811">
    <property type="entry name" value="Nudix"/>
    <property type="match status" value="1"/>
</dbReference>